<accession>A0A8C6LHK1</accession>
<evidence type="ECO:0000313" key="1">
    <source>
        <dbReference type="Ensembl" id="ENSNFUP00015021120.1"/>
    </source>
</evidence>
<dbReference type="AlphaFoldDB" id="A0A8C6LHK1"/>
<evidence type="ECO:0000313" key="2">
    <source>
        <dbReference type="Proteomes" id="UP000694548"/>
    </source>
</evidence>
<dbReference type="Ensembl" id="ENSNFUT00015022118.1">
    <property type="protein sequence ID" value="ENSNFUP00015021120.1"/>
    <property type="gene ID" value="ENSNFUG00015010261.1"/>
</dbReference>
<sequence>SNDFTLILSHTCFPRDLNSPLVTMEVNSSENMPPAGLSFHNTTVDSMDWLDLTLSVPAEEGGVNPLDISVPEGVFSADFLDSHELQLNWD</sequence>
<dbReference type="GeneTree" id="ENSGT00940000178107"/>
<reference evidence="1" key="3">
    <citation type="submission" date="2025-09" db="UniProtKB">
        <authorList>
            <consortium name="Ensembl"/>
        </authorList>
    </citation>
    <scope>IDENTIFICATION</scope>
</reference>
<organism evidence="1 2">
    <name type="scientific">Nothobranchius furzeri</name>
    <name type="common">Turquoise killifish</name>
    <dbReference type="NCBI Taxonomy" id="105023"/>
    <lineage>
        <taxon>Eukaryota</taxon>
        <taxon>Metazoa</taxon>
        <taxon>Chordata</taxon>
        <taxon>Craniata</taxon>
        <taxon>Vertebrata</taxon>
        <taxon>Euteleostomi</taxon>
        <taxon>Actinopterygii</taxon>
        <taxon>Neopterygii</taxon>
        <taxon>Teleostei</taxon>
        <taxon>Neoteleostei</taxon>
        <taxon>Acanthomorphata</taxon>
        <taxon>Ovalentaria</taxon>
        <taxon>Atherinomorphae</taxon>
        <taxon>Cyprinodontiformes</taxon>
        <taxon>Nothobranchiidae</taxon>
        <taxon>Nothobranchius</taxon>
    </lineage>
</organism>
<protein>
    <submittedName>
        <fullName evidence="1">Uncharacterized protein</fullName>
    </submittedName>
</protein>
<reference evidence="1" key="1">
    <citation type="submission" date="2014-08" db="EMBL/GenBank/DDBJ databases">
        <authorList>
            <person name="Senf B."/>
            <person name="Petzold A."/>
            <person name="Downie B.R."/>
            <person name="Koch P."/>
            <person name="Platzer M."/>
        </authorList>
    </citation>
    <scope>NUCLEOTIDE SEQUENCE [LARGE SCALE GENOMIC DNA]</scope>
    <source>
        <strain evidence="1">GRZ</strain>
    </source>
</reference>
<name>A0A8C6LHK1_NOTFU</name>
<proteinExistence type="predicted"/>
<dbReference type="Proteomes" id="UP000694548">
    <property type="component" value="Chromosome sgr05"/>
</dbReference>
<reference evidence="1" key="2">
    <citation type="submission" date="2025-08" db="UniProtKB">
        <authorList>
            <consortium name="Ensembl"/>
        </authorList>
    </citation>
    <scope>IDENTIFICATION</scope>
</reference>
<keyword evidence="2" id="KW-1185">Reference proteome</keyword>